<dbReference type="SUPFAM" id="SSF63829">
    <property type="entry name" value="Calcium-dependent phosphotriesterase"/>
    <property type="match status" value="1"/>
</dbReference>
<keyword evidence="3" id="KW-0325">Glycoprotein</keyword>
<proteinExistence type="inferred from homology"/>
<dbReference type="Gene3D" id="2.120.10.30">
    <property type="entry name" value="TolB, C-terminal domain"/>
    <property type="match status" value="1"/>
</dbReference>
<evidence type="ECO:0000256" key="3">
    <source>
        <dbReference type="ARBA" id="ARBA00023180"/>
    </source>
</evidence>
<evidence type="ECO:0000256" key="2">
    <source>
        <dbReference type="ARBA" id="ARBA00022553"/>
    </source>
</evidence>
<dbReference type="Pfam" id="PF03088">
    <property type="entry name" value="Str_synth"/>
    <property type="match status" value="1"/>
</dbReference>
<keyword evidence="4" id="KW-0472">Membrane</keyword>
<dbReference type="GO" id="GO:0016787">
    <property type="term" value="F:hydrolase activity"/>
    <property type="evidence" value="ECO:0007669"/>
    <property type="project" value="TreeGrafter"/>
</dbReference>
<dbReference type="Pfam" id="PF20067">
    <property type="entry name" value="SSL_N"/>
    <property type="match status" value="1"/>
</dbReference>
<evidence type="ECO:0000259" key="5">
    <source>
        <dbReference type="Pfam" id="PF03088"/>
    </source>
</evidence>
<evidence type="ECO:0000256" key="1">
    <source>
        <dbReference type="ARBA" id="ARBA00009191"/>
    </source>
</evidence>
<dbReference type="InterPro" id="IPR018119">
    <property type="entry name" value="Strictosidine_synth_cons-reg"/>
</dbReference>
<comment type="similarity">
    <text evidence="1">Belongs to the strictosidine synthase family.</text>
</comment>
<dbReference type="PANTHER" id="PTHR10426:SF88">
    <property type="entry name" value="ADIPOCYTE PLASMA MEMBRANE-ASSOCIATED PROTEIN HEMOMUCIN-RELATED"/>
    <property type="match status" value="1"/>
</dbReference>
<feature type="transmembrane region" description="Helical" evidence="4">
    <location>
        <begin position="7"/>
        <end position="26"/>
    </location>
</feature>
<dbReference type="PANTHER" id="PTHR10426">
    <property type="entry name" value="STRICTOSIDINE SYNTHASE-RELATED"/>
    <property type="match status" value="1"/>
</dbReference>
<dbReference type="AlphaFoldDB" id="A0A9D8KC05"/>
<sequence length="356" mass="38980">MSRKTVAFTILAIIGILAAYLLLWPVPIDPAPYSPLKAPELTGVYEPNDYLSKIERLGEGAGVGPEDVAIDDGGNIYGGMEDGSIVKLSPDGQSRETYAQTGGRPLGLKFDGSKNLIVACGQKGLLSIDPKGKVTTLATEEGGIPFKNTEDLDIAKDGVIYFTDGSSKFNELEFYDELMEHRPNGRFLKYDPKTKETTLFIDGIHFANGVAISPDQSFVLICEMGMYRVLRYWLSGEKRGEHEVFIDNLPGFPDGISSNGKDTFWLTLVSPRDATADKILFPRPRLRKIVSRLPQALLPSAKNYDFILGLDVNGNVVHNLQDPAGSFFQITNVVEHDGYLYLGSLVENAMGKVAVP</sequence>
<evidence type="ECO:0000256" key="4">
    <source>
        <dbReference type="SAM" id="Phobius"/>
    </source>
</evidence>
<evidence type="ECO:0000313" key="7">
    <source>
        <dbReference type="Proteomes" id="UP000809273"/>
    </source>
</evidence>
<dbReference type="Proteomes" id="UP000809273">
    <property type="component" value="Unassembled WGS sequence"/>
</dbReference>
<evidence type="ECO:0000313" key="6">
    <source>
        <dbReference type="EMBL" id="MBN1572094.1"/>
    </source>
</evidence>
<protein>
    <submittedName>
        <fullName evidence="6">SMP-30/gluconolactonase/LRE family protein</fullName>
    </submittedName>
</protein>
<keyword evidence="4" id="KW-1133">Transmembrane helix</keyword>
<reference evidence="6" key="1">
    <citation type="journal article" date="2021" name="Environ. Microbiol.">
        <title>Genomic characterization of three novel Desulfobacterota classes expand the metabolic and phylogenetic diversity of the phylum.</title>
        <authorList>
            <person name="Murphy C.L."/>
            <person name="Biggerstaff J."/>
            <person name="Eichhorn A."/>
            <person name="Ewing E."/>
            <person name="Shahan R."/>
            <person name="Soriano D."/>
            <person name="Stewart S."/>
            <person name="VanMol K."/>
            <person name="Walker R."/>
            <person name="Walters P."/>
            <person name="Elshahed M.S."/>
            <person name="Youssef N.H."/>
        </authorList>
    </citation>
    <scope>NUCLEOTIDE SEQUENCE</scope>
    <source>
        <strain evidence="6">Zod_Metabat.24</strain>
    </source>
</reference>
<keyword evidence="2" id="KW-0597">Phosphoprotein</keyword>
<gene>
    <name evidence="6" type="ORF">JW984_02740</name>
</gene>
<feature type="domain" description="Strictosidine synthase conserved region" evidence="5">
    <location>
        <begin position="151"/>
        <end position="237"/>
    </location>
</feature>
<organism evidence="6 7">
    <name type="scientific">Candidatus Zymogenus saltonus</name>
    <dbReference type="NCBI Taxonomy" id="2844893"/>
    <lineage>
        <taxon>Bacteria</taxon>
        <taxon>Deltaproteobacteria</taxon>
        <taxon>Candidatus Zymogenia</taxon>
        <taxon>Candidatus Zymogeniales</taxon>
        <taxon>Candidatus Zymogenaceae</taxon>
        <taxon>Candidatus Zymogenus</taxon>
    </lineage>
</organism>
<dbReference type="EMBL" id="JAFGIX010000011">
    <property type="protein sequence ID" value="MBN1572094.1"/>
    <property type="molecule type" value="Genomic_DNA"/>
</dbReference>
<dbReference type="InterPro" id="IPR011042">
    <property type="entry name" value="6-blade_b-propeller_TolB-like"/>
</dbReference>
<comment type="caution">
    <text evidence="6">The sequence shown here is derived from an EMBL/GenBank/DDBJ whole genome shotgun (WGS) entry which is preliminary data.</text>
</comment>
<accession>A0A9D8KC05</accession>
<dbReference type="GO" id="GO:0012505">
    <property type="term" value="C:endomembrane system"/>
    <property type="evidence" value="ECO:0007669"/>
    <property type="project" value="TreeGrafter"/>
</dbReference>
<name>A0A9D8KC05_9DELT</name>
<keyword evidence="4" id="KW-0812">Transmembrane</keyword>
<reference evidence="6" key="2">
    <citation type="submission" date="2021-01" db="EMBL/GenBank/DDBJ databases">
        <authorList>
            <person name="Hahn C.R."/>
            <person name="Youssef N.H."/>
            <person name="Elshahed M."/>
        </authorList>
    </citation>
    <scope>NUCLEOTIDE SEQUENCE</scope>
    <source>
        <strain evidence="6">Zod_Metabat.24</strain>
    </source>
</reference>